<dbReference type="RefSeq" id="WP_012846800.1">
    <property type="nucleotide sequence ID" value="NZ_CP021703.1"/>
</dbReference>
<dbReference type="InterPro" id="IPR002731">
    <property type="entry name" value="ATPase_BadF"/>
</dbReference>
<evidence type="ECO:0000313" key="3">
    <source>
        <dbReference type="EMBL" id="PAB56444.1"/>
    </source>
</evidence>
<dbReference type="EMBL" id="DYYQ01000013">
    <property type="protein sequence ID" value="HJE48962.1"/>
    <property type="molecule type" value="Genomic_DNA"/>
</dbReference>
<name>A0A1Y4IAL5_LACJH</name>
<dbReference type="PANTHER" id="PTHR43190:SF3">
    <property type="entry name" value="N-ACETYL-D-GLUCOSAMINE KINASE"/>
    <property type="match status" value="1"/>
</dbReference>
<reference evidence="3 4" key="1">
    <citation type="submission" date="2017-05" db="EMBL/GenBank/DDBJ databases">
        <title>Lactobacillus johnsonii from commercial turkeys.</title>
        <authorList>
            <person name="Johnson T.J."/>
            <person name="Youmans B."/>
        </authorList>
    </citation>
    <scope>NUCLEOTIDE SEQUENCE [LARGE SCALE GENOMIC DNA]</scope>
    <source>
        <strain evidence="3 4">UMNLJ114</strain>
    </source>
</reference>
<accession>A0A1Y4IAL5</accession>
<dbReference type="CDD" id="cd24007">
    <property type="entry name" value="ASKHA_NBD_eukNAGK-like"/>
    <property type="match status" value="1"/>
</dbReference>
<dbReference type="AlphaFoldDB" id="A0A1Y4IAL5"/>
<gene>
    <name evidence="3" type="ORF">A3Q24_02170</name>
    <name evidence="2" type="ORF">K8V69_02085</name>
</gene>
<dbReference type="PANTHER" id="PTHR43190">
    <property type="entry name" value="N-ACETYL-D-GLUCOSAMINE KINASE"/>
    <property type="match status" value="1"/>
</dbReference>
<proteinExistence type="predicted"/>
<dbReference type="Proteomes" id="UP000216008">
    <property type="component" value="Unassembled WGS sequence"/>
</dbReference>
<dbReference type="InterPro" id="IPR052519">
    <property type="entry name" value="Euk-type_GlcNAc_Kinase"/>
</dbReference>
<evidence type="ECO:0000259" key="1">
    <source>
        <dbReference type="Pfam" id="PF01869"/>
    </source>
</evidence>
<keyword evidence="3" id="KW-0418">Kinase</keyword>
<dbReference type="GO" id="GO:0016301">
    <property type="term" value="F:kinase activity"/>
    <property type="evidence" value="ECO:0007669"/>
    <property type="project" value="UniProtKB-KW"/>
</dbReference>
<evidence type="ECO:0000313" key="2">
    <source>
        <dbReference type="EMBL" id="HJE48962.1"/>
    </source>
</evidence>
<feature type="domain" description="ATPase BadF/BadG/BcrA/BcrD type" evidence="1">
    <location>
        <begin position="5"/>
        <end position="281"/>
    </location>
</feature>
<organism evidence="3 4">
    <name type="scientific">Lactobacillus johnsonii</name>
    <dbReference type="NCBI Taxonomy" id="33959"/>
    <lineage>
        <taxon>Bacteria</taxon>
        <taxon>Bacillati</taxon>
        <taxon>Bacillota</taxon>
        <taxon>Bacilli</taxon>
        <taxon>Lactobacillales</taxon>
        <taxon>Lactobacillaceae</taxon>
        <taxon>Lactobacillus</taxon>
    </lineage>
</organism>
<comment type="caution">
    <text evidence="3">The sequence shown here is derived from an EMBL/GenBank/DDBJ whole genome shotgun (WGS) entry which is preliminary data.</text>
</comment>
<evidence type="ECO:0000313" key="4">
    <source>
        <dbReference type="Proteomes" id="UP000216008"/>
    </source>
</evidence>
<dbReference type="SUPFAM" id="SSF53067">
    <property type="entry name" value="Actin-like ATPase domain"/>
    <property type="match status" value="2"/>
</dbReference>
<dbReference type="Pfam" id="PF01869">
    <property type="entry name" value="BcrAD_BadFG"/>
    <property type="match status" value="1"/>
</dbReference>
<reference evidence="2" key="2">
    <citation type="journal article" date="2021" name="PeerJ">
        <title>Extensive microbial diversity within the chicken gut microbiome revealed by metagenomics and culture.</title>
        <authorList>
            <person name="Gilroy R."/>
            <person name="Ravi A."/>
            <person name="Getino M."/>
            <person name="Pursley I."/>
            <person name="Horton D.L."/>
            <person name="Alikhan N.F."/>
            <person name="Baker D."/>
            <person name="Gharbi K."/>
            <person name="Hall N."/>
            <person name="Watson M."/>
            <person name="Adriaenssens E.M."/>
            <person name="Foster-Nyarko E."/>
            <person name="Jarju S."/>
            <person name="Secka A."/>
            <person name="Antonio M."/>
            <person name="Oren A."/>
            <person name="Chaudhuri R.R."/>
            <person name="La Ragione R."/>
            <person name="Hildebrand F."/>
            <person name="Pallen M.J."/>
        </authorList>
    </citation>
    <scope>NUCLEOTIDE SEQUENCE</scope>
    <source>
        <strain evidence="2">CHK192-2623</strain>
    </source>
</reference>
<dbReference type="InterPro" id="IPR043129">
    <property type="entry name" value="ATPase_NBD"/>
</dbReference>
<reference evidence="2" key="3">
    <citation type="submission" date="2021-09" db="EMBL/GenBank/DDBJ databases">
        <authorList>
            <person name="Gilroy R."/>
        </authorList>
    </citation>
    <scope>NUCLEOTIDE SEQUENCE</scope>
    <source>
        <strain evidence="2">CHK192-2623</strain>
    </source>
</reference>
<keyword evidence="3" id="KW-0808">Transferase</keyword>
<dbReference type="EMBL" id="NIBD01000010">
    <property type="protein sequence ID" value="PAB56444.1"/>
    <property type="molecule type" value="Genomic_DNA"/>
</dbReference>
<protein>
    <submittedName>
        <fullName evidence="3">N-acetylglucosamine kinase</fullName>
    </submittedName>
</protein>
<dbReference type="Gene3D" id="3.30.420.40">
    <property type="match status" value="2"/>
</dbReference>
<sequence length="294" mass="31907">MSYAIGVDSGGTHITATAYKNHFPIASTTNGPGNILIDPNQTTKNLIEAIGNLVKKYSSDSCSCILIGIAGLESAKNPAPYLDEIKNHFRSITTNITFISDAKLALINGLEGKDGFLAIAGTGSIVYGKQGNKYLRAGGWGYLLDDVGSGYRITQEAVSTALEKMDRGKQSSLTPTILEYFREDSLKNVVSRYYTLSRPEIAAFSLKIAHVAEQGNKEAINILIHQATLLANEIIYLIKRYPQNNISLNLALSGSVLINNPIIQKEIISTLKKSYPSINIMISSRSNTAAVNYI</sequence>
<dbReference type="Proteomes" id="UP000732527">
    <property type="component" value="Unassembled WGS sequence"/>
</dbReference>